<evidence type="ECO:0000259" key="34">
    <source>
        <dbReference type="PROSITE" id="PS50268"/>
    </source>
</evidence>
<feature type="domain" description="Laminin EGF-like" evidence="30">
    <location>
        <begin position="2005"/>
        <end position="2052"/>
    </location>
</feature>
<evidence type="ECO:0000256" key="1">
    <source>
        <dbReference type="ARBA" id="ARBA00002066"/>
    </source>
</evidence>
<comment type="similarity">
    <text evidence="4">Belongs to the G-protein coupled receptor 2 family. LN-TM7 subfamily.</text>
</comment>
<dbReference type="InterPro" id="IPR032471">
    <property type="entry name" value="AGRL2-4_GAIN_subdom_A"/>
</dbReference>
<dbReference type="InterPro" id="IPR001881">
    <property type="entry name" value="EGF-like_Ca-bd_dom"/>
</dbReference>
<feature type="domain" description="Cadherin" evidence="34">
    <location>
        <begin position="1144"/>
        <end position="1248"/>
    </location>
</feature>
<feature type="transmembrane region" description="Helical" evidence="26">
    <location>
        <begin position="2540"/>
        <end position="2560"/>
    </location>
</feature>
<evidence type="ECO:0000256" key="15">
    <source>
        <dbReference type="ARBA" id="ARBA00023136"/>
    </source>
</evidence>
<keyword evidence="21 24" id="KW-0424">Laminin EGF-like domain</keyword>
<feature type="domain" description="EGF-like" evidence="29">
    <location>
        <begin position="1675"/>
        <end position="1711"/>
    </location>
</feature>
<dbReference type="GO" id="GO:0051239">
    <property type="term" value="P:regulation of multicellular organismal process"/>
    <property type="evidence" value="ECO:0007669"/>
    <property type="project" value="UniProtKB-ARBA"/>
</dbReference>
<dbReference type="FunFam" id="1.25.40.610:FF:000005">
    <property type="entry name" value="cadherin EGF LAG seven-pass G-type receptor 2"/>
    <property type="match status" value="1"/>
</dbReference>
<dbReference type="Gene3D" id="4.10.1240.10">
    <property type="entry name" value="GPCR, family 2, extracellular hormone receptor domain"/>
    <property type="match status" value="1"/>
</dbReference>
<feature type="region of interest" description="Disordered" evidence="25">
    <location>
        <begin position="2753"/>
        <end position="2772"/>
    </location>
</feature>
<dbReference type="InterPro" id="IPR036445">
    <property type="entry name" value="GPCR_2_extracell_dom_sf"/>
</dbReference>
<evidence type="ECO:0000256" key="9">
    <source>
        <dbReference type="ARBA" id="ARBA00022692"/>
    </source>
</evidence>
<dbReference type="PROSITE" id="PS01248">
    <property type="entry name" value="EGF_LAM_1"/>
    <property type="match status" value="1"/>
</dbReference>
<keyword evidence="12 22" id="KW-0106">Calcium</keyword>
<feature type="compositionally biased region" description="Polar residues" evidence="25">
    <location>
        <begin position="296"/>
        <end position="332"/>
    </location>
</feature>
<dbReference type="InterPro" id="IPR057244">
    <property type="entry name" value="GAIN_B"/>
</dbReference>
<feature type="domain" description="Cadherin" evidence="34">
    <location>
        <begin position="853"/>
        <end position="933"/>
    </location>
</feature>
<feature type="compositionally biased region" description="Gly residues" evidence="25">
    <location>
        <begin position="78"/>
        <end position="96"/>
    </location>
</feature>
<dbReference type="Pfam" id="PF16489">
    <property type="entry name" value="GAIN"/>
    <property type="match status" value="1"/>
</dbReference>
<feature type="domain" description="Cadherin" evidence="34">
    <location>
        <begin position="1024"/>
        <end position="1125"/>
    </location>
</feature>
<evidence type="ECO:0000256" key="17">
    <source>
        <dbReference type="ARBA" id="ARBA00023170"/>
    </source>
</evidence>
<evidence type="ECO:0000256" key="2">
    <source>
        <dbReference type="ARBA" id="ARBA00004221"/>
    </source>
</evidence>
<feature type="region of interest" description="Disordered" evidence="25">
    <location>
        <begin position="1"/>
        <end position="344"/>
    </location>
</feature>
<dbReference type="PROSITE" id="PS50268">
    <property type="entry name" value="CADHERIN_2"/>
    <property type="match status" value="9"/>
</dbReference>
<dbReference type="FunFam" id="2.10.25.10:FF:000011">
    <property type="entry name" value="Cadherin EGF LAG seven-pass G-type receptor"/>
    <property type="match status" value="1"/>
</dbReference>
<dbReference type="InterPro" id="IPR056286">
    <property type="entry name" value="Cadherin_CELSR1-3_9th"/>
</dbReference>
<evidence type="ECO:0000259" key="33">
    <source>
        <dbReference type="PROSITE" id="PS50261"/>
    </source>
</evidence>
<dbReference type="Gene3D" id="2.60.40.60">
    <property type="entry name" value="Cadherins"/>
    <property type="match status" value="9"/>
</dbReference>
<dbReference type="GO" id="GO:0016339">
    <property type="term" value="P:calcium-dependent cell-cell adhesion via plasma membrane cell adhesion molecules"/>
    <property type="evidence" value="ECO:0007669"/>
    <property type="project" value="UniProtKB-ARBA"/>
</dbReference>
<dbReference type="Gene3D" id="1.20.1070.10">
    <property type="entry name" value="Rhodopsin 7-helix transmembrane proteins"/>
    <property type="match status" value="1"/>
</dbReference>
<evidence type="ECO:0000256" key="6">
    <source>
        <dbReference type="ARBA" id="ARBA00022475"/>
    </source>
</evidence>
<dbReference type="InterPro" id="IPR002049">
    <property type="entry name" value="LE_dom"/>
</dbReference>
<evidence type="ECO:0000256" key="19">
    <source>
        <dbReference type="ARBA" id="ARBA00023224"/>
    </source>
</evidence>
<dbReference type="PROSITE" id="PS00232">
    <property type="entry name" value="CADHERIN_1"/>
    <property type="match status" value="5"/>
</dbReference>
<dbReference type="SMART" id="SM00179">
    <property type="entry name" value="EGF_CA"/>
    <property type="match status" value="3"/>
</dbReference>
<dbReference type="PROSITE" id="PS50025">
    <property type="entry name" value="LAM_G_DOMAIN"/>
    <property type="match status" value="1"/>
</dbReference>
<keyword evidence="20" id="KW-0379">Hydroxylation</keyword>
<feature type="domain" description="Cadherin" evidence="34">
    <location>
        <begin position="936"/>
        <end position="1023"/>
    </location>
</feature>
<dbReference type="FunFam" id="2.60.40.60:FF:000023">
    <property type="entry name" value="Cadherin EGF LAG seven-pass G-type receptor 3"/>
    <property type="match status" value="1"/>
</dbReference>
<dbReference type="FunFam" id="2.10.25.10:FF:000113">
    <property type="entry name" value="Cadherin, EGF LAG seven-pass G-type receptor 3"/>
    <property type="match status" value="1"/>
</dbReference>
<evidence type="ECO:0000256" key="5">
    <source>
        <dbReference type="ARBA" id="ARBA00022473"/>
    </source>
</evidence>
<keyword evidence="7 23" id="KW-0245">EGF-like domain</keyword>
<feature type="disulfide bond" evidence="23">
    <location>
        <begin position="1938"/>
        <end position="1947"/>
    </location>
</feature>
<feature type="domain" description="G-protein coupled receptors family 2 profile 1" evidence="32">
    <location>
        <begin position="2037"/>
        <end position="2114"/>
    </location>
</feature>
<feature type="domain" description="EGF-like" evidence="29">
    <location>
        <begin position="1910"/>
        <end position="1948"/>
    </location>
</feature>
<dbReference type="FunFam" id="2.60.40.60:FF:000013">
    <property type="entry name" value="Cadherin EGF LAG seven-pass G-type receptor"/>
    <property type="match status" value="1"/>
</dbReference>
<dbReference type="GO" id="GO:0016324">
    <property type="term" value="C:apical plasma membrane"/>
    <property type="evidence" value="ECO:0007669"/>
    <property type="project" value="UniProtKB-SubCell"/>
</dbReference>
<feature type="domain" description="Cadherin" evidence="34">
    <location>
        <begin position="324"/>
        <end position="431"/>
    </location>
</feature>
<feature type="transmembrane region" description="Helical" evidence="26">
    <location>
        <begin position="2475"/>
        <end position="2494"/>
    </location>
</feature>
<dbReference type="PROSITE" id="PS50027">
    <property type="entry name" value="EGF_LAM_2"/>
    <property type="match status" value="1"/>
</dbReference>
<keyword evidence="6" id="KW-1003">Cell membrane</keyword>
<feature type="domain" description="Cadherin" evidence="34">
    <location>
        <begin position="751"/>
        <end position="852"/>
    </location>
</feature>
<dbReference type="FunFam" id="4.10.1240.10:FF:000021">
    <property type="entry name" value="Cadherin EGF LAG seven-pass G-type receptor"/>
    <property type="match status" value="1"/>
</dbReference>
<keyword evidence="16 23" id="KW-1015">Disulfide bond</keyword>
<dbReference type="Gene3D" id="1.25.40.610">
    <property type="match status" value="1"/>
</dbReference>
<evidence type="ECO:0000256" key="24">
    <source>
        <dbReference type="PROSITE-ProRule" id="PRU00460"/>
    </source>
</evidence>
<dbReference type="SMART" id="SM00303">
    <property type="entry name" value="GPS"/>
    <property type="match status" value="1"/>
</dbReference>
<evidence type="ECO:0000256" key="22">
    <source>
        <dbReference type="PROSITE-ProRule" id="PRU00043"/>
    </source>
</evidence>
<dbReference type="Pfam" id="PF00053">
    <property type="entry name" value="EGF_laminin"/>
    <property type="match status" value="1"/>
</dbReference>
<feature type="transmembrane region" description="Helical" evidence="26">
    <location>
        <begin position="2437"/>
        <end position="2463"/>
    </location>
</feature>
<feature type="compositionally biased region" description="Gly residues" evidence="25">
    <location>
        <begin position="108"/>
        <end position="177"/>
    </location>
</feature>
<evidence type="ECO:0000256" key="16">
    <source>
        <dbReference type="ARBA" id="ARBA00023157"/>
    </source>
</evidence>
<evidence type="ECO:0000313" key="36">
    <source>
        <dbReference type="Proteomes" id="UP000694541"/>
    </source>
</evidence>
<comment type="subcellular location">
    <subcellularLocation>
        <location evidence="2">Apical cell membrane</location>
    </subcellularLocation>
    <subcellularLocation>
        <location evidence="3">Cell membrane</location>
        <topology evidence="3">Multi-pass membrane protein</topology>
    </subcellularLocation>
</comment>
<feature type="domain" description="Cadherin" evidence="34">
    <location>
        <begin position="432"/>
        <end position="539"/>
    </location>
</feature>
<evidence type="ECO:0000256" key="12">
    <source>
        <dbReference type="ARBA" id="ARBA00022837"/>
    </source>
</evidence>
<keyword evidence="9 26" id="KW-0812">Transmembrane</keyword>
<evidence type="ECO:0000256" key="23">
    <source>
        <dbReference type="PROSITE-ProRule" id="PRU00076"/>
    </source>
</evidence>
<name>A0A8B9NKI2_9AVES</name>
<dbReference type="InterPro" id="IPR001879">
    <property type="entry name" value="GPCR_2_extracellular_dom"/>
</dbReference>
<feature type="compositionally biased region" description="Pro residues" evidence="25">
    <location>
        <begin position="35"/>
        <end position="48"/>
    </location>
</feature>
<reference evidence="35" key="2">
    <citation type="submission" date="2025-09" db="UniProtKB">
        <authorList>
            <consortium name="Ensembl"/>
        </authorList>
    </citation>
    <scope>IDENTIFICATION</scope>
</reference>
<dbReference type="PANTHER" id="PTHR24026">
    <property type="entry name" value="FAT ATYPICAL CADHERIN-RELATED"/>
    <property type="match status" value="1"/>
</dbReference>
<feature type="compositionally biased region" description="Gly residues" evidence="25">
    <location>
        <begin position="50"/>
        <end position="62"/>
    </location>
</feature>
<feature type="disulfide bond" evidence="23">
    <location>
        <begin position="1701"/>
        <end position="1710"/>
    </location>
</feature>
<dbReference type="FunFam" id="2.10.25.10:FF:000156">
    <property type="entry name" value="cadherin EGF LAG seven-pass G-type receptor 2"/>
    <property type="match status" value="1"/>
</dbReference>
<feature type="disulfide bond" evidence="24">
    <location>
        <begin position="2007"/>
        <end position="2024"/>
    </location>
</feature>
<dbReference type="SMART" id="SM00180">
    <property type="entry name" value="EGF_Lam"/>
    <property type="match status" value="2"/>
</dbReference>
<dbReference type="Pfam" id="PF00008">
    <property type="entry name" value="EGF"/>
    <property type="match status" value="1"/>
</dbReference>
<feature type="compositionally biased region" description="Basic and acidic residues" evidence="25">
    <location>
        <begin position="204"/>
        <end position="226"/>
    </location>
</feature>
<evidence type="ECO:0000256" key="20">
    <source>
        <dbReference type="ARBA" id="ARBA00023278"/>
    </source>
</evidence>
<dbReference type="GO" id="GO:0004930">
    <property type="term" value="F:G protein-coupled receptor activity"/>
    <property type="evidence" value="ECO:0007669"/>
    <property type="project" value="UniProtKB-KW"/>
</dbReference>
<protein>
    <submittedName>
        <fullName evidence="35">Cadherin EGF LAG seven-pass G-type receptor 2</fullName>
    </submittedName>
</protein>
<keyword evidence="15 26" id="KW-0472">Membrane</keyword>
<keyword evidence="19" id="KW-0807">Transducer</keyword>
<evidence type="ECO:0000256" key="4">
    <source>
        <dbReference type="ARBA" id="ARBA00010933"/>
    </source>
</evidence>
<feature type="chain" id="PRO_5034587711" evidence="27">
    <location>
        <begin position="40"/>
        <end position="2772"/>
    </location>
</feature>
<dbReference type="GO" id="GO:0007166">
    <property type="term" value="P:cell surface receptor signaling pathway"/>
    <property type="evidence" value="ECO:0007669"/>
    <property type="project" value="InterPro"/>
</dbReference>
<dbReference type="CDD" id="cd00055">
    <property type="entry name" value="EGF_Lam"/>
    <property type="match status" value="1"/>
</dbReference>
<dbReference type="GO" id="GO:0005509">
    <property type="term" value="F:calcium ion binding"/>
    <property type="evidence" value="ECO:0007669"/>
    <property type="project" value="UniProtKB-UniRule"/>
</dbReference>
<feature type="compositionally biased region" description="Low complexity" evidence="25">
    <location>
        <begin position="1"/>
        <end position="12"/>
    </location>
</feature>
<feature type="domain" description="G-protein coupled receptors family 2 profile 2" evidence="33">
    <location>
        <begin position="2440"/>
        <end position="2593"/>
    </location>
</feature>
<dbReference type="FunFam" id="2.60.40.60:FF:000044">
    <property type="entry name" value="Cadherin, EGF LAG seven-pass G-type receptor 3"/>
    <property type="match status" value="1"/>
</dbReference>
<dbReference type="GO" id="GO:0048638">
    <property type="term" value="P:regulation of developmental growth"/>
    <property type="evidence" value="ECO:0007669"/>
    <property type="project" value="UniProtKB-ARBA"/>
</dbReference>
<dbReference type="InterPro" id="IPR015919">
    <property type="entry name" value="Cadherin-like_sf"/>
</dbReference>
<dbReference type="CDD" id="cd11304">
    <property type="entry name" value="Cadherin_repeat"/>
    <property type="match status" value="8"/>
</dbReference>
<feature type="domain" description="EGF-like" evidence="29">
    <location>
        <begin position="1389"/>
        <end position="1425"/>
    </location>
</feature>
<evidence type="ECO:0000259" key="28">
    <source>
        <dbReference type="PROSITE" id="PS50025"/>
    </source>
</evidence>
<keyword evidence="13 26" id="KW-1133">Transmembrane helix</keyword>
<evidence type="ECO:0000259" key="32">
    <source>
        <dbReference type="PROSITE" id="PS50227"/>
    </source>
</evidence>
<feature type="domain" description="Cadherin" evidence="34">
    <location>
        <begin position="646"/>
        <end position="750"/>
    </location>
</feature>
<dbReference type="SMART" id="SM00181">
    <property type="entry name" value="EGF"/>
    <property type="match status" value="6"/>
</dbReference>
<feature type="signal peptide" evidence="27">
    <location>
        <begin position="1"/>
        <end position="39"/>
    </location>
</feature>
<dbReference type="InterPro" id="IPR046338">
    <property type="entry name" value="GAIN_dom_sf"/>
</dbReference>
<evidence type="ECO:0000256" key="7">
    <source>
        <dbReference type="ARBA" id="ARBA00022536"/>
    </source>
</evidence>
<dbReference type="GO" id="GO:0007156">
    <property type="term" value="P:homophilic cell adhesion via plasma membrane adhesion molecules"/>
    <property type="evidence" value="ECO:0007669"/>
    <property type="project" value="InterPro"/>
</dbReference>
<evidence type="ECO:0000256" key="14">
    <source>
        <dbReference type="ARBA" id="ARBA00023040"/>
    </source>
</evidence>
<keyword evidence="8" id="KW-0597">Phosphoprotein</keyword>
<dbReference type="Pfam" id="PF01825">
    <property type="entry name" value="GPS"/>
    <property type="match status" value="1"/>
</dbReference>
<dbReference type="SUPFAM" id="SSF49899">
    <property type="entry name" value="Concanavalin A-like lectins/glucanases"/>
    <property type="match status" value="2"/>
</dbReference>
<sequence>MGAPPARGAALRLPPPPPPPPPPPLLLLLLLLLPLPAPGQPRRPPPGPATGTGIGTGTGVGTGTCPPGAFLPLLRPRGGTGDSGCSGGTGDSGGAGPSSSTGASSGTGDSGGAGPSPATGGSGDRGGAGTAPGAGASRGDGGGGGWRGIGGTGSPGGSGDARGSGSPGGAQGHGGTGSTQVPGDTGDTGHAGETGDADIPTEPRSTRDVRSTGDVRHAGDTHDPRNTRATGRAGDTGKVPRDNSNTRHAGHNGDTGKVPRDTGNTRHTGCNGDTGKVPKGTSSTRGMTGTGDAGSPLTTGATRSPVTPSHSRWRRSPNTAPQFQPSSYQASVGENRPAGTPVTRVTAVDPDEGEAGRLHYAMAALFDSRSDALFAMDPDTGTVTTATPLDRESKSTHVFRVTAVDHGTPRRSAMATLTVTVSDANDHDPAFEQPEYRESVRENLEVGYEVLTVRATDGDAGPNANVLYRLLNAGGANEVFEIDPRSGVIRTRGPVDREAVEAFELLVEATDQGQEPGPRSAMATVRIAVEDDNDNAPQFSEKRYVAQVPEDVAPNSAVLRVTATDRDKGSNALVHYSIVSGNTRGHFYIDAQTGALDVVSPLDYEVSKEFTLRIRAQDGGRPPLSNISGLVTIQVLDVNDNAPIFVSTPFQATVLENVPVGYSVIHVQAIDADSGDNGRLVYTLLETGAGFPFTINNSTGWIVVASELDREAVDFYNFEVEAQDQGNPPMASSASVSVTILDVNDNSPEFTQREYSARLNEDAAVGTSVLTVSAVDRDANSVITYQISSGNTRNRFSITSQSGGGLISLALPLDYKLERQYLLTIAASDGTRQDTAQVVVNVTDANTHRPVFQSSHYTVNVNEDRPVGTTVVVISATDEDTGENARITYLMEDSIPQFRIAAETGAVTTQMELDYEDQVSYTLAITARDNGIPQNVLQVSATDRDSGLNGRVFYTFQGGDDGDGDFIIESTSGIVRTLRRLDRENVPLYTLRAFAVDKGVPAKRTPVEIQVTVLDVNDNPPVFERDEFDIFVEENSPIGLVVARITATDPDEGTNAQIMYQIVEGNIPEVFQLDIFSGELTALADLDYESKAEYVMVVQATSAPLVSRATVHVRLRDANDNSPQLKNFEILFNNYITNRSGSFPGGVIGRIPAHDPDVSDSLTYAFEQGNELNLVLLDPHSGDLRLSPALDNNRPLEAVMRVSVSDGVHSATAQCTLRVTVITDEMLSNSITLRLADMSQERFLSPLLSRFLEGVAAVLATPRHRVVLFNIQTDTDVGTARILNVSLSVLLPASGHGARFFSSEELQERLYLNRSLLAAISAQRVLPFDDNICLREPCENYMRCVSVLQFDSSAPFLASDTILFRPIHPVTGLRCRCPPGFTGDYCETEIDLCYSSPCGSNGRCRSREGGYTCECHEDFTGERCELSARGGRCAPGVCRNGGTCLNLLVGGFRCQCPPGHYEKPFCTMSTRSFPPRSFLTFRGLRQRFHFTLALTFATKERDGLLLYNGRFNEKHDFVALEIVGEQVQLTFSAGETTTTVSPFVPGGVSDGQWHRVQLHYYNKPVLGRSGLPQGPSEQKVAVVTVDDCDTGMALRFGPVLGNYSCAAQGTQSGSKKSLDLTGPLLLGGVPTLPESFPIRSRQFVGCMRHLHIDQRPVDMAAFIANNGTLPGCPAKKTLCDASTCHNGGTCVHEWDSFSCRCPLGFGGKTCQEEMASPQRFLGSSRVSWSGLALPITLPWHLGLMFRTRHPRGLLLRASAGPRATLTLQLSEGQAEAGVWQGGSRLAWLRLPHAKVNDGDWHHLQLELRGAPGRPPPATLLLLALDYGRHQVGWDLRGGGGKLRHGAGTPLCSPHGCHHDAHGCLSAPTPTPCPALPPSLGTATLPGDTPSLRCPQPCPSSCPGYFGDSCVSACALNPCQSPATCARKPGSAHGYTCECPQGHFGPYCEHKEAQPCPRGWWGHPTCGPCSCDVTKGFDPDCNKTTGECRCKENHYRPAGSDSCLLCDCYPTGSLSRLCDATSGQCPCKAGVIGRHCDRCDNPFAEVTASGCEVNYDSCPRAIEASIWWPRTRFGLPAAAPCPKGSIGMWWGTAVRHCDEHKGWLPPNLFNCSSLAFAALRAWAERLSRNESALDPAQSRRVALQLHDATRRTAAYFGSDLRLAYRLASRLLQHESAQRGFRLAATQDVHFTENLLRVGSALLDTSNKRHWELIQQTEGGTAWLLKHFEDYASALAQNMPQTYLSPFTIVTPNIGERGHPPGMGTCVCPGRGWCWGRGCAWEMCPVETYEEEEVTLVTRHKRHPALGEGQAIASVIIYRTLAGLLPEQYDTDKRSLRVPKRPIINTPVVSISVHAGGARAPRALAKPITLQFRLLETQERSKPICVFWNHSLLAGGTGGWSARGCEVVFRNRSHVSCQCHHLTSFAVLMDISRRENGEILPLAALTYASLGVGLAGLLLAVLALGGLRGLRSNRHSIRRHGATALLLAQLVFLLGINQLACTVVAILLQFLYMSAVGWALLEGLHLYRRRSEPRHVDRGPMRFYHVLGWGLPAFITGLAVGLDPEGYGNPDFCWLSIHDSLVWSLAGPIACAVAVRMGGGWLGGVPGSPMGARSPPAHPSAPTGQHLLPRAGGQGHLRHPAGLREEGHGVSHAGGEAPVGGRGARGAGVPVGGRGAWVAGAPMGGRGAQSAGVPVGGREAWGVGTPLGGRGYWVLRCPWVTGGTQGVRGWQGHMKGVGHPRVAGQTWCLWPGRRSGCPQGSAEPATRAGLRAGC</sequence>
<dbReference type="Pfam" id="PF00028">
    <property type="entry name" value="Cadherin"/>
    <property type="match status" value="7"/>
</dbReference>
<dbReference type="Ensembl" id="ENSANIT00000024600.1">
    <property type="protein sequence ID" value="ENSANIP00000023807.1"/>
    <property type="gene ID" value="ENSANIG00000014093.1"/>
</dbReference>
<dbReference type="PROSITE" id="PS50026">
    <property type="entry name" value="EGF_3"/>
    <property type="match status" value="5"/>
</dbReference>
<dbReference type="GO" id="GO:0009952">
    <property type="term" value="P:anterior/posterior pattern specification"/>
    <property type="evidence" value="ECO:0007669"/>
    <property type="project" value="UniProtKB-ARBA"/>
</dbReference>
<dbReference type="Pfam" id="PF23592">
    <property type="entry name" value="Cadherin_CELSR2_9th"/>
    <property type="match status" value="1"/>
</dbReference>
<evidence type="ECO:0000256" key="11">
    <source>
        <dbReference type="ARBA" id="ARBA00022737"/>
    </source>
</evidence>
<evidence type="ECO:0000259" key="31">
    <source>
        <dbReference type="PROSITE" id="PS50221"/>
    </source>
</evidence>
<keyword evidence="36" id="KW-1185">Reference proteome</keyword>
<dbReference type="PROSITE" id="PS50227">
    <property type="entry name" value="G_PROTEIN_RECEP_F2_3"/>
    <property type="match status" value="1"/>
</dbReference>
<evidence type="ECO:0000259" key="30">
    <source>
        <dbReference type="PROSITE" id="PS50027"/>
    </source>
</evidence>
<dbReference type="PRINTS" id="PR00205">
    <property type="entry name" value="CADHERIN"/>
</dbReference>
<dbReference type="SUPFAM" id="SSF57196">
    <property type="entry name" value="EGF/Laminin"/>
    <property type="match status" value="2"/>
</dbReference>
<feature type="transmembrane region" description="Helical" evidence="26">
    <location>
        <begin position="2580"/>
        <end position="2601"/>
    </location>
</feature>
<dbReference type="FunFam" id="2.60.40.60:FF:000015">
    <property type="entry name" value="FAT atypical cadherin 1"/>
    <property type="match status" value="1"/>
</dbReference>
<dbReference type="PROSITE" id="PS00022">
    <property type="entry name" value="EGF_1"/>
    <property type="match status" value="4"/>
</dbReference>
<dbReference type="PROSITE" id="PS01186">
    <property type="entry name" value="EGF_2"/>
    <property type="match status" value="2"/>
</dbReference>
<dbReference type="InterPro" id="IPR000203">
    <property type="entry name" value="GPS"/>
</dbReference>
<comment type="function">
    <text evidence="1">Receptor that may have an important role in cell/cell signaling during nervous system formation.</text>
</comment>
<evidence type="ECO:0000256" key="25">
    <source>
        <dbReference type="SAM" id="MobiDB-lite"/>
    </source>
</evidence>
<evidence type="ECO:0000256" key="21">
    <source>
        <dbReference type="ARBA" id="ARBA00023292"/>
    </source>
</evidence>
<reference evidence="35" key="1">
    <citation type="submission" date="2025-08" db="UniProtKB">
        <authorList>
            <consortium name="Ensembl"/>
        </authorList>
    </citation>
    <scope>IDENTIFICATION</scope>
</reference>
<keyword evidence="17" id="KW-0675">Receptor</keyword>
<keyword evidence="10 27" id="KW-0732">Signal</keyword>
<dbReference type="SMART" id="SM00282">
    <property type="entry name" value="LamG"/>
    <property type="match status" value="2"/>
</dbReference>
<dbReference type="CDD" id="cd00110">
    <property type="entry name" value="LamG"/>
    <property type="match status" value="2"/>
</dbReference>
<dbReference type="InterPro" id="IPR017981">
    <property type="entry name" value="GPCR_2-like_7TM"/>
</dbReference>
<dbReference type="Proteomes" id="UP000694541">
    <property type="component" value="Unplaced"/>
</dbReference>
<dbReference type="PROSITE" id="PS50221">
    <property type="entry name" value="GAIN_B"/>
    <property type="match status" value="1"/>
</dbReference>
<dbReference type="FunFam" id="2.60.120.200:FF:000020">
    <property type="entry name" value="Cadherin EGF LAG seven-pass G-type receptor 2"/>
    <property type="match status" value="1"/>
</dbReference>
<dbReference type="InterPro" id="IPR000742">
    <property type="entry name" value="EGF"/>
</dbReference>
<feature type="domain" description="EGF-like" evidence="29">
    <location>
        <begin position="1329"/>
        <end position="1387"/>
    </location>
</feature>
<dbReference type="Gene3D" id="2.10.25.10">
    <property type="entry name" value="Laminin"/>
    <property type="match status" value="6"/>
</dbReference>
<feature type="disulfide bond" evidence="23">
    <location>
        <begin position="1415"/>
        <end position="1424"/>
    </location>
</feature>
<dbReference type="InterPro" id="IPR020894">
    <property type="entry name" value="Cadherin_CS"/>
</dbReference>
<dbReference type="InterPro" id="IPR013320">
    <property type="entry name" value="ConA-like_dom_sf"/>
</dbReference>
<evidence type="ECO:0000313" key="35">
    <source>
        <dbReference type="Ensembl" id="ENSANIP00000023807.1"/>
    </source>
</evidence>
<evidence type="ECO:0000256" key="18">
    <source>
        <dbReference type="ARBA" id="ARBA00023180"/>
    </source>
</evidence>
<dbReference type="Gene3D" id="2.60.120.200">
    <property type="match status" value="2"/>
</dbReference>
<dbReference type="GO" id="GO:0022603">
    <property type="term" value="P:regulation of anatomical structure morphogenesis"/>
    <property type="evidence" value="ECO:0007669"/>
    <property type="project" value="UniProtKB-ARBA"/>
</dbReference>
<dbReference type="PROSITE" id="PS50261">
    <property type="entry name" value="G_PROTEIN_RECEP_F2_4"/>
    <property type="match status" value="1"/>
</dbReference>
<feature type="disulfide bond" evidence="24">
    <location>
        <begin position="2005"/>
        <end position="2017"/>
    </location>
</feature>
<evidence type="ECO:0000256" key="27">
    <source>
        <dbReference type="SAM" id="SignalP"/>
    </source>
</evidence>
<evidence type="ECO:0000259" key="29">
    <source>
        <dbReference type="PROSITE" id="PS50026"/>
    </source>
</evidence>
<feature type="compositionally biased region" description="Low complexity" evidence="25">
    <location>
        <begin position="97"/>
        <end position="107"/>
    </location>
</feature>
<keyword evidence="14" id="KW-0297">G-protein coupled receptor</keyword>
<evidence type="ECO:0000256" key="10">
    <source>
        <dbReference type="ARBA" id="ARBA00022729"/>
    </source>
</evidence>
<proteinExistence type="inferred from homology"/>
<feature type="disulfide bond" evidence="23">
    <location>
        <begin position="1377"/>
        <end position="1386"/>
    </location>
</feature>
<feature type="domain" description="EGF-like" evidence="29">
    <location>
        <begin position="1429"/>
        <end position="1467"/>
    </location>
</feature>
<dbReference type="SMART" id="SM00112">
    <property type="entry name" value="CA"/>
    <property type="match status" value="9"/>
</dbReference>
<dbReference type="SUPFAM" id="SSF57184">
    <property type="entry name" value="Growth factor receptor domain"/>
    <property type="match status" value="1"/>
</dbReference>
<dbReference type="FunFam" id="2.60.40.60:FF:000020">
    <property type="entry name" value="Dachsous cadherin-related 1b"/>
    <property type="match status" value="2"/>
</dbReference>
<comment type="caution">
    <text evidence="23">Lacks conserved residue(s) required for the propagation of feature annotation.</text>
</comment>
<feature type="disulfide bond" evidence="24">
    <location>
        <begin position="2026"/>
        <end position="2035"/>
    </location>
</feature>
<keyword evidence="11" id="KW-0677">Repeat</keyword>
<keyword evidence="5" id="KW-0217">Developmental protein</keyword>
<feature type="domain" description="GAIN-B" evidence="31">
    <location>
        <begin position="2273"/>
        <end position="2433"/>
    </location>
</feature>
<feature type="compositionally biased region" description="Pro residues" evidence="25">
    <location>
        <begin position="13"/>
        <end position="25"/>
    </location>
</feature>
<evidence type="ECO:0000256" key="3">
    <source>
        <dbReference type="ARBA" id="ARBA00004651"/>
    </source>
</evidence>
<dbReference type="CDD" id="cd00054">
    <property type="entry name" value="EGF_CA"/>
    <property type="match status" value="4"/>
</dbReference>
<dbReference type="SUPFAM" id="SSF49313">
    <property type="entry name" value="Cadherin-like"/>
    <property type="match status" value="9"/>
</dbReference>
<evidence type="ECO:0000256" key="13">
    <source>
        <dbReference type="ARBA" id="ARBA00022989"/>
    </source>
</evidence>
<dbReference type="InterPro" id="IPR009030">
    <property type="entry name" value="Growth_fac_rcpt_cys_sf"/>
</dbReference>
<dbReference type="InterPro" id="IPR001791">
    <property type="entry name" value="Laminin_G"/>
</dbReference>
<dbReference type="Gene3D" id="2.60.220.50">
    <property type="match status" value="1"/>
</dbReference>
<evidence type="ECO:0000256" key="8">
    <source>
        <dbReference type="ARBA" id="ARBA00022553"/>
    </source>
</evidence>
<feature type="domain" description="Laminin G" evidence="28">
    <location>
        <begin position="1468"/>
        <end position="1672"/>
    </location>
</feature>
<dbReference type="FunFam" id="2.10.25.10:FF:000012">
    <property type="entry name" value="Delta-like protein"/>
    <property type="match status" value="1"/>
</dbReference>
<dbReference type="SMART" id="SM00008">
    <property type="entry name" value="HormR"/>
    <property type="match status" value="1"/>
</dbReference>
<feature type="domain" description="Cadherin" evidence="34">
    <location>
        <begin position="540"/>
        <end position="645"/>
    </location>
</feature>
<feature type="transmembrane region" description="Helical" evidence="26">
    <location>
        <begin position="2500"/>
        <end position="2519"/>
    </location>
</feature>
<feature type="region of interest" description="Disordered" evidence="25">
    <location>
        <begin position="2606"/>
        <end position="2633"/>
    </location>
</feature>
<dbReference type="FunFam" id="2.10.25.10:FF:000089">
    <property type="entry name" value="Cadherin EGF LAG seven-pass G-type receptor 3"/>
    <property type="match status" value="1"/>
</dbReference>
<dbReference type="Pfam" id="PF00002">
    <property type="entry name" value="7tm_2"/>
    <property type="match status" value="1"/>
</dbReference>
<dbReference type="FunFam" id="2.60.40.60:FF:000010">
    <property type="entry name" value="Cadherin EGF LAG seven-pass G-type receptor 3"/>
    <property type="match status" value="1"/>
</dbReference>
<dbReference type="Pfam" id="PF02210">
    <property type="entry name" value="Laminin_G_2"/>
    <property type="match status" value="2"/>
</dbReference>
<organism evidence="35 36">
    <name type="scientific">Accipiter nisus</name>
    <name type="common">Eurasian sparrowhawk</name>
    <dbReference type="NCBI Taxonomy" id="211598"/>
    <lineage>
        <taxon>Eukaryota</taxon>
        <taxon>Metazoa</taxon>
        <taxon>Chordata</taxon>
        <taxon>Craniata</taxon>
        <taxon>Vertebrata</taxon>
        <taxon>Euteleostomi</taxon>
        <taxon>Archelosauria</taxon>
        <taxon>Archosauria</taxon>
        <taxon>Dinosauria</taxon>
        <taxon>Saurischia</taxon>
        <taxon>Theropoda</taxon>
        <taxon>Coelurosauria</taxon>
        <taxon>Aves</taxon>
        <taxon>Neognathae</taxon>
        <taxon>Neoaves</taxon>
        <taxon>Telluraves</taxon>
        <taxon>Accipitrimorphae</taxon>
        <taxon>Accipitriformes</taxon>
        <taxon>Accipitridae</taxon>
        <taxon>Accipitrinae</taxon>
        <taxon>Accipiter</taxon>
    </lineage>
</organism>
<evidence type="ECO:0000256" key="26">
    <source>
        <dbReference type="SAM" id="Phobius"/>
    </source>
</evidence>
<dbReference type="FunFam" id="2.60.40.60:FF:000038">
    <property type="entry name" value="Cadherin EGF LAG seven-pass G-type receptor 3"/>
    <property type="match status" value="1"/>
</dbReference>
<dbReference type="InterPro" id="IPR000832">
    <property type="entry name" value="GPCR_2_secretin-like"/>
</dbReference>
<dbReference type="InterPro" id="IPR002126">
    <property type="entry name" value="Cadherin-like_dom"/>
</dbReference>
<accession>A0A8B9NKI2</accession>
<keyword evidence="18" id="KW-0325">Glycoprotein</keyword>
<dbReference type="FunFam" id="2.60.40.60:FF:000029">
    <property type="entry name" value="Cadherin EGF LAG seven-pass G-type receptor 3"/>
    <property type="match status" value="1"/>
</dbReference>
<dbReference type="PANTHER" id="PTHR24026:SF32">
    <property type="entry name" value="CADHERIN EGF LAG SEVEN-PASS G-TYPE RECEPTOR 2"/>
    <property type="match status" value="1"/>
</dbReference>